<feature type="compositionally biased region" description="Basic and acidic residues" evidence="1">
    <location>
        <begin position="352"/>
        <end position="371"/>
    </location>
</feature>
<dbReference type="PROSITE" id="PS50174">
    <property type="entry name" value="G_PATCH"/>
    <property type="match status" value="1"/>
</dbReference>
<feature type="compositionally biased region" description="Basic and acidic residues" evidence="1">
    <location>
        <begin position="265"/>
        <end position="281"/>
    </location>
</feature>
<gene>
    <name evidence="2" type="ORF">CTOB1V02_LOCUS6022</name>
</gene>
<dbReference type="CDD" id="cd19870">
    <property type="entry name" value="DSRM_SON-like"/>
    <property type="match status" value="1"/>
</dbReference>
<feature type="compositionally biased region" description="Low complexity" evidence="1">
    <location>
        <begin position="48"/>
        <end position="63"/>
    </location>
</feature>
<evidence type="ECO:0000313" key="2">
    <source>
        <dbReference type="EMBL" id="CAD7228133.1"/>
    </source>
</evidence>
<dbReference type="InterPro" id="IPR000467">
    <property type="entry name" value="G_patch_dom"/>
</dbReference>
<feature type="compositionally biased region" description="Basic and acidic residues" evidence="1">
    <location>
        <begin position="227"/>
        <end position="239"/>
    </location>
</feature>
<feature type="compositionally biased region" description="Basic and acidic residues" evidence="1">
    <location>
        <begin position="531"/>
        <end position="543"/>
    </location>
</feature>
<dbReference type="Pfam" id="PF01585">
    <property type="entry name" value="G-patch"/>
    <property type="match status" value="1"/>
</dbReference>
<feature type="region of interest" description="Disordered" evidence="1">
    <location>
        <begin position="202"/>
        <end position="391"/>
    </location>
</feature>
<feature type="compositionally biased region" description="Basic residues" evidence="1">
    <location>
        <begin position="282"/>
        <end position="292"/>
    </location>
</feature>
<sequence>MAPAPPEKLKSSEEIINDLLNAFQDPSDDERVRSRSRKKKSRKRSHSVRSSSSEVSSSSSRSSNSKRKKRKKKKKKVEKKSSSEKLSRKAHKKEKSVPFSKKHDASVDKVVKEILMEVEKSSMKATVNNWKEEIPEKKIVSSIDEGLMYALSVPDKNDKKDCNDESTPSTEGIDIGKSKLKIVDLKSSETYRANAKVVEKRLAAERSRRKMLGLEDGECSSDSSVEDGERTIGRRDNPSGKKKLLSAVSEKAEDESVPNQSCGPAEKEEREGRKRRSSGERGRRHSREPRRHRSEDRRRRRHDSKDRHRRSSGDRRERRRESFSPELRREWWDQPKPKVRSWGPWDKPQYGYHDDELDRRRPPLESGRKTGEYYGGRRRSPSPYSWRRSRRRRSPSFGLKIDKEKLLKIARINAAKMLQNKDLPPGVSRENLRAIQQGGRSLDELTQFCRKLQTSGELDTGGNSGSDSDAENGLFVRHPFVKPISSTTLNFNVKDLVPLPVKTPEERAMESSKLRLQFPVSSGMDHRAKELEWVPAEPKKPESTEPETPAPKRLFQEEAPEPKEPGVPGEDPPVAPVEDPAAPLTLEESAPSIAAHSLPPTFIGPVKPTGDDDKVFPDVVEPTMSLSEIVSQRLSAVRRLQENPVDTEALSLMYKLQKEMNAWATSKQQPGQFTGSTNAPVLTGKELSTGKQAWVKKDLKAKRMMEKMGWRPGEGLGKQRDGPIEPLTLDIKLDKSGVMAEEEAMRYTKSGVRTMHLVRDLGGKHPVSALMELTAKRRWGAPSWETMEVVSEGGRKFLMKVTVNGREYQPTSASTTKKQAKAMAATVCLQSFGLLPSGNPATMVGEG</sequence>
<dbReference type="GO" id="GO:0003723">
    <property type="term" value="F:RNA binding"/>
    <property type="evidence" value="ECO:0007669"/>
    <property type="project" value="UniProtKB-UniRule"/>
</dbReference>
<dbReference type="PANTHER" id="PTHR46528:SF1">
    <property type="entry name" value="PROTEIN SON"/>
    <property type="match status" value="1"/>
</dbReference>
<dbReference type="Pfam" id="PF00035">
    <property type="entry name" value="dsrm"/>
    <property type="match status" value="1"/>
</dbReference>
<dbReference type="InterPro" id="IPR014720">
    <property type="entry name" value="dsRBD_dom"/>
</dbReference>
<feature type="region of interest" description="Disordered" evidence="1">
    <location>
        <begin position="531"/>
        <end position="580"/>
    </location>
</feature>
<dbReference type="PROSITE" id="PS50137">
    <property type="entry name" value="DS_RBD"/>
    <property type="match status" value="1"/>
</dbReference>
<dbReference type="EMBL" id="OB661396">
    <property type="protein sequence ID" value="CAD7228133.1"/>
    <property type="molecule type" value="Genomic_DNA"/>
</dbReference>
<feature type="region of interest" description="Disordered" evidence="1">
    <location>
        <begin position="154"/>
        <end position="173"/>
    </location>
</feature>
<dbReference type="Gene3D" id="3.30.160.20">
    <property type="match status" value="1"/>
</dbReference>
<reference evidence="2" key="1">
    <citation type="submission" date="2020-11" db="EMBL/GenBank/DDBJ databases">
        <authorList>
            <person name="Tran Van P."/>
        </authorList>
    </citation>
    <scope>NUCLEOTIDE SEQUENCE</scope>
</reference>
<feature type="compositionally biased region" description="Basic residues" evidence="1">
    <location>
        <begin position="34"/>
        <end position="47"/>
    </location>
</feature>
<name>A0A7R8ZQ54_9CRUS</name>
<dbReference type="InterPro" id="IPR032922">
    <property type="entry name" value="SON"/>
</dbReference>
<dbReference type="SMART" id="SM00358">
    <property type="entry name" value="DSRM"/>
    <property type="match status" value="1"/>
</dbReference>
<organism evidence="2">
    <name type="scientific">Cyprideis torosa</name>
    <dbReference type="NCBI Taxonomy" id="163714"/>
    <lineage>
        <taxon>Eukaryota</taxon>
        <taxon>Metazoa</taxon>
        <taxon>Ecdysozoa</taxon>
        <taxon>Arthropoda</taxon>
        <taxon>Crustacea</taxon>
        <taxon>Oligostraca</taxon>
        <taxon>Ostracoda</taxon>
        <taxon>Podocopa</taxon>
        <taxon>Podocopida</taxon>
        <taxon>Cytherocopina</taxon>
        <taxon>Cytheroidea</taxon>
        <taxon>Cytherideidae</taxon>
        <taxon>Cyprideis</taxon>
    </lineage>
</organism>
<dbReference type="SMART" id="SM00443">
    <property type="entry name" value="G_patch"/>
    <property type="match status" value="1"/>
</dbReference>
<protein>
    <submittedName>
        <fullName evidence="2">Uncharacterized protein</fullName>
    </submittedName>
</protein>
<dbReference type="AlphaFoldDB" id="A0A7R8ZQ54"/>
<evidence type="ECO:0000256" key="1">
    <source>
        <dbReference type="SAM" id="MobiDB-lite"/>
    </source>
</evidence>
<accession>A0A7R8ZQ54</accession>
<dbReference type="SUPFAM" id="SSF54768">
    <property type="entry name" value="dsRNA-binding domain-like"/>
    <property type="match status" value="1"/>
</dbReference>
<feature type="region of interest" description="Disordered" evidence="1">
    <location>
        <begin position="1"/>
        <end position="104"/>
    </location>
</feature>
<dbReference type="OrthoDB" id="786951at2759"/>
<dbReference type="GO" id="GO:0048024">
    <property type="term" value="P:regulation of mRNA splicing, via spliceosome"/>
    <property type="evidence" value="ECO:0007669"/>
    <property type="project" value="TreeGrafter"/>
</dbReference>
<feature type="compositionally biased region" description="Basic residues" evidence="1">
    <location>
        <begin position="64"/>
        <end position="78"/>
    </location>
</feature>
<feature type="compositionally biased region" description="Basic and acidic residues" evidence="1">
    <location>
        <begin position="293"/>
        <end position="336"/>
    </location>
</feature>
<dbReference type="GO" id="GO:0051726">
    <property type="term" value="P:regulation of cell cycle"/>
    <property type="evidence" value="ECO:0007669"/>
    <property type="project" value="InterPro"/>
</dbReference>
<proteinExistence type="predicted"/>
<feature type="compositionally biased region" description="Basic and acidic residues" evidence="1">
    <location>
        <begin position="554"/>
        <end position="564"/>
    </location>
</feature>
<dbReference type="PANTHER" id="PTHR46528">
    <property type="entry name" value="PROTEIN SON"/>
    <property type="match status" value="1"/>
</dbReference>